<dbReference type="EMBL" id="JBBDGM010000004">
    <property type="protein sequence ID" value="MEJ1087952.1"/>
    <property type="molecule type" value="Genomic_DNA"/>
</dbReference>
<dbReference type="Gene3D" id="1.10.10.2840">
    <property type="entry name" value="PucR C-terminal helix-turn-helix domain"/>
    <property type="match status" value="1"/>
</dbReference>
<dbReference type="RefSeq" id="WP_337331619.1">
    <property type="nucleotide sequence ID" value="NZ_JBBDGM010000004.1"/>
</dbReference>
<reference evidence="1 2" key="1">
    <citation type="submission" date="2024-02" db="EMBL/GenBank/DDBJ databases">
        <authorList>
            <person name="Saticioglu I.B."/>
        </authorList>
    </citation>
    <scope>NUCLEOTIDE SEQUENCE [LARGE SCALE GENOMIC DNA]</scope>
    <source>
        <strain evidence="1 2">Mu-80</strain>
    </source>
</reference>
<comment type="caution">
    <text evidence="1">The sequence shown here is derived from an EMBL/GenBank/DDBJ whole genome shotgun (WGS) entry which is preliminary data.</text>
</comment>
<evidence type="ECO:0000313" key="1">
    <source>
        <dbReference type="EMBL" id="MEJ1087952.1"/>
    </source>
</evidence>
<accession>A0ABU8L9F1</accession>
<dbReference type="InterPro" id="IPR042070">
    <property type="entry name" value="PucR_C-HTH_sf"/>
</dbReference>
<dbReference type="Proteomes" id="UP001371224">
    <property type="component" value="Unassembled WGS sequence"/>
</dbReference>
<sequence length="339" mass="36137">MRELAGRLSALDPEASETLRVIQYFDTLVDGRVGAEGMLRGAAMLSGAPVGHRASAARRGRVFDPNQVAGREGTPGGWPSIRLADDGVVWLERAGAPHANDAMILERLAIALSIMAQRVDTAAPTRRAVEILMSADADDAQREQAVALLSLPVHATIRAVAAPMSVRLKRAVPHATVVTRFGVVRAMVAVGDERMPTDRAGIGIAAESVLDLRESWRAALIALRLSDAVHTVVRADDLGVLLSVADAEDQRSTPHADVEAIETLRRSGWSEEVLRGIAAGSSIRSLAVTAGIHHSSMDGRLKRLPAALGYDPLTAAGRTRLDVALMLHRLAHTRFDGDV</sequence>
<evidence type="ECO:0000313" key="2">
    <source>
        <dbReference type="Proteomes" id="UP001371224"/>
    </source>
</evidence>
<evidence type="ECO:0008006" key="3">
    <source>
        <dbReference type="Google" id="ProtNLM"/>
    </source>
</evidence>
<gene>
    <name evidence="1" type="ORF">WDU99_06435</name>
</gene>
<keyword evidence="2" id="KW-1185">Reference proteome</keyword>
<proteinExistence type="predicted"/>
<organism evidence="1 2">
    <name type="scientific">Microbacterium bandirmense</name>
    <dbReference type="NCBI Taxonomy" id="3122050"/>
    <lineage>
        <taxon>Bacteria</taxon>
        <taxon>Bacillati</taxon>
        <taxon>Actinomycetota</taxon>
        <taxon>Actinomycetes</taxon>
        <taxon>Micrococcales</taxon>
        <taxon>Microbacteriaceae</taxon>
        <taxon>Microbacterium</taxon>
    </lineage>
</organism>
<name>A0ABU8L9F1_9MICO</name>
<protein>
    <recommendedName>
        <fullName evidence="3">PucR C-terminal helix-turn-helix domain-containing protein</fullName>
    </recommendedName>
</protein>